<name>A0ABV8DTU1_9NOCA</name>
<comment type="caution">
    <text evidence="1">The sequence shown here is derived from an EMBL/GenBank/DDBJ whole genome shotgun (WGS) entry which is preliminary data.</text>
</comment>
<dbReference type="Proteomes" id="UP001595696">
    <property type="component" value="Unassembled WGS sequence"/>
</dbReference>
<organism evidence="1 2">
    <name type="scientific">Nocardia jiangsuensis</name>
    <dbReference type="NCBI Taxonomy" id="1691563"/>
    <lineage>
        <taxon>Bacteria</taxon>
        <taxon>Bacillati</taxon>
        <taxon>Actinomycetota</taxon>
        <taxon>Actinomycetes</taxon>
        <taxon>Mycobacteriales</taxon>
        <taxon>Nocardiaceae</taxon>
        <taxon>Nocardia</taxon>
    </lineage>
</organism>
<dbReference type="RefSeq" id="WP_378613275.1">
    <property type="nucleotide sequence ID" value="NZ_JBHSAX010000014.1"/>
</dbReference>
<sequence>MSSENVRGNVVVDRIDSAPPSAASEGAGVVVTLGTAIGEEAAYRIQQGAGTLCDVVLASWVVGVDSVQAVVDYADIVLGTVIPNGNDSRCA</sequence>
<keyword evidence="2" id="KW-1185">Reference proteome</keyword>
<reference evidence="2" key="1">
    <citation type="journal article" date="2019" name="Int. J. Syst. Evol. Microbiol.">
        <title>The Global Catalogue of Microorganisms (GCM) 10K type strain sequencing project: providing services to taxonomists for standard genome sequencing and annotation.</title>
        <authorList>
            <consortium name="The Broad Institute Genomics Platform"/>
            <consortium name="The Broad Institute Genome Sequencing Center for Infectious Disease"/>
            <person name="Wu L."/>
            <person name="Ma J."/>
        </authorList>
    </citation>
    <scope>NUCLEOTIDE SEQUENCE [LARGE SCALE GENOMIC DNA]</scope>
    <source>
        <strain evidence="2">CGMCC 4.7330</strain>
    </source>
</reference>
<evidence type="ECO:0000313" key="2">
    <source>
        <dbReference type="Proteomes" id="UP001595696"/>
    </source>
</evidence>
<proteinExistence type="predicted"/>
<protein>
    <submittedName>
        <fullName evidence="1">Uncharacterized protein</fullName>
    </submittedName>
</protein>
<evidence type="ECO:0000313" key="1">
    <source>
        <dbReference type="EMBL" id="MFC3963523.1"/>
    </source>
</evidence>
<accession>A0ABV8DTU1</accession>
<gene>
    <name evidence="1" type="ORF">ACFO0B_16150</name>
</gene>
<dbReference type="EMBL" id="JBHSAX010000014">
    <property type="protein sequence ID" value="MFC3963523.1"/>
    <property type="molecule type" value="Genomic_DNA"/>
</dbReference>